<accession>A0A2U3IFM8</accession>
<evidence type="ECO:0000256" key="1">
    <source>
        <dbReference type="SAM" id="MobiDB-lite"/>
    </source>
</evidence>
<name>A0A2U3IFM8_9BURK</name>
<dbReference type="AlphaFoldDB" id="A0A2U3IFM8"/>
<dbReference type="EMBL" id="OGTP01000060">
    <property type="protein sequence ID" value="SPB19033.1"/>
    <property type="molecule type" value="Genomic_DNA"/>
</dbReference>
<keyword evidence="3" id="KW-1185">Reference proteome</keyword>
<evidence type="ECO:0000313" key="2">
    <source>
        <dbReference type="EMBL" id="SPB19033.1"/>
    </source>
</evidence>
<feature type="compositionally biased region" description="Basic and acidic residues" evidence="1">
    <location>
        <begin position="23"/>
        <end position="41"/>
    </location>
</feature>
<evidence type="ECO:0000313" key="3">
    <source>
        <dbReference type="Proteomes" id="UP000238169"/>
    </source>
</evidence>
<proteinExistence type="predicted"/>
<gene>
    <name evidence="2" type="ORF">NOV72_06229</name>
</gene>
<dbReference type="Proteomes" id="UP000238169">
    <property type="component" value="Unassembled WGS sequence"/>
</dbReference>
<protein>
    <submittedName>
        <fullName evidence="2">Uncharacterized protein</fullName>
    </submittedName>
</protein>
<reference evidence="3" key="1">
    <citation type="submission" date="2018-01" db="EMBL/GenBank/DDBJ databases">
        <authorList>
            <person name="Peeters C."/>
        </authorList>
    </citation>
    <scope>NUCLEOTIDE SEQUENCE [LARGE SCALE GENOMIC DNA]</scope>
</reference>
<dbReference type="AntiFam" id="ANF00178">
    <property type="entry name" value="Shadow ORF (opposite dhbF)"/>
</dbReference>
<sequence length="87" mass="10300">MQRAHFMTHDRIGQLQRIAMRTRCGDRQTRTDHQRPEELPHRDIEAEGRLLKNRLATLQWIRLLHPRQSIEQRIVTVADALRTAGRA</sequence>
<organism evidence="2 3">
    <name type="scientific">Caballeronia novacaledonica</name>
    <dbReference type="NCBI Taxonomy" id="1544861"/>
    <lineage>
        <taxon>Bacteria</taxon>
        <taxon>Pseudomonadati</taxon>
        <taxon>Pseudomonadota</taxon>
        <taxon>Betaproteobacteria</taxon>
        <taxon>Burkholderiales</taxon>
        <taxon>Burkholderiaceae</taxon>
        <taxon>Caballeronia</taxon>
    </lineage>
</organism>
<feature type="region of interest" description="Disordered" evidence="1">
    <location>
        <begin position="22"/>
        <end position="41"/>
    </location>
</feature>